<dbReference type="AlphaFoldDB" id="A0A8H6KTE6"/>
<proteinExistence type="predicted"/>
<feature type="region of interest" description="Disordered" evidence="1">
    <location>
        <begin position="1"/>
        <end position="24"/>
    </location>
</feature>
<feature type="region of interest" description="Disordered" evidence="1">
    <location>
        <begin position="42"/>
        <end position="71"/>
    </location>
</feature>
<evidence type="ECO:0000256" key="1">
    <source>
        <dbReference type="SAM" id="MobiDB-lite"/>
    </source>
</evidence>
<comment type="caution">
    <text evidence="2">The sequence shown here is derived from an EMBL/GenBank/DDBJ whole genome shotgun (WGS) entry which is preliminary data.</text>
</comment>
<gene>
    <name evidence="2" type="ORF">CMUS01_05054</name>
</gene>
<evidence type="ECO:0000313" key="3">
    <source>
        <dbReference type="Proteomes" id="UP000639643"/>
    </source>
</evidence>
<protein>
    <submittedName>
        <fullName evidence="2">Uncharacterized protein</fullName>
    </submittedName>
</protein>
<organism evidence="2 3">
    <name type="scientific">Colletotrichum musicola</name>
    <dbReference type="NCBI Taxonomy" id="2175873"/>
    <lineage>
        <taxon>Eukaryota</taxon>
        <taxon>Fungi</taxon>
        <taxon>Dikarya</taxon>
        <taxon>Ascomycota</taxon>
        <taxon>Pezizomycotina</taxon>
        <taxon>Sordariomycetes</taxon>
        <taxon>Hypocreomycetidae</taxon>
        <taxon>Glomerellales</taxon>
        <taxon>Glomerellaceae</taxon>
        <taxon>Colletotrichum</taxon>
        <taxon>Colletotrichum orchidearum species complex</taxon>
    </lineage>
</organism>
<evidence type="ECO:0000313" key="2">
    <source>
        <dbReference type="EMBL" id="KAF6837354.1"/>
    </source>
</evidence>
<name>A0A8H6KTE6_9PEZI</name>
<dbReference type="EMBL" id="WIGM01000145">
    <property type="protein sequence ID" value="KAF6837354.1"/>
    <property type="molecule type" value="Genomic_DNA"/>
</dbReference>
<accession>A0A8H6KTE6</accession>
<sequence length="101" mass="11586">MQRTAERSLSGGTAQHFECQPRASDTHKSLLWFSPLSRGLEPQYRASPKTPKFRARPRRRANTPKNINRKTLPPEWAARVFEYNPLPPVSLDLETLRFIGG</sequence>
<feature type="compositionally biased region" description="Basic residues" evidence="1">
    <location>
        <begin position="51"/>
        <end position="62"/>
    </location>
</feature>
<keyword evidence="3" id="KW-1185">Reference proteome</keyword>
<dbReference type="Proteomes" id="UP000639643">
    <property type="component" value="Unassembled WGS sequence"/>
</dbReference>
<reference evidence="2" key="1">
    <citation type="journal article" date="2020" name="Phytopathology">
        <title>Genome Sequence Resources of Colletotrichum truncatum, C. plurivorum, C. musicola, and C. sojae: Four Species Pathogenic to Soybean (Glycine max).</title>
        <authorList>
            <person name="Rogerio F."/>
            <person name="Boufleur T.R."/>
            <person name="Ciampi-Guillardi M."/>
            <person name="Sukno S.A."/>
            <person name="Thon M.R."/>
            <person name="Massola Junior N.S."/>
            <person name="Baroncelli R."/>
        </authorList>
    </citation>
    <scope>NUCLEOTIDE SEQUENCE</scope>
    <source>
        <strain evidence="2">LFN0074</strain>
    </source>
</reference>